<proteinExistence type="predicted"/>
<feature type="non-terminal residue" evidence="2">
    <location>
        <position position="34"/>
    </location>
</feature>
<reference evidence="2" key="1">
    <citation type="submission" date="2020-02" db="EMBL/GenBank/DDBJ databases">
        <authorList>
            <person name="Meier V. D."/>
        </authorList>
    </citation>
    <scope>NUCLEOTIDE SEQUENCE</scope>
    <source>
        <strain evidence="2">AVDCRST_MAG93</strain>
    </source>
</reference>
<feature type="region of interest" description="Disordered" evidence="1">
    <location>
        <begin position="1"/>
        <end position="34"/>
    </location>
</feature>
<gene>
    <name evidence="2" type="ORF">AVDCRST_MAG93-2656</name>
</gene>
<accession>A0A6J4J676</accession>
<protein>
    <submittedName>
        <fullName evidence="2">Uncharacterized protein</fullName>
    </submittedName>
</protein>
<feature type="compositionally biased region" description="Basic residues" evidence="1">
    <location>
        <begin position="1"/>
        <end position="15"/>
    </location>
</feature>
<name>A0A6J4J676_9CHLR</name>
<evidence type="ECO:0000313" key="2">
    <source>
        <dbReference type="EMBL" id="CAA9271449.1"/>
    </source>
</evidence>
<organism evidence="2">
    <name type="scientific">uncultured Chloroflexia bacterium</name>
    <dbReference type="NCBI Taxonomy" id="1672391"/>
    <lineage>
        <taxon>Bacteria</taxon>
        <taxon>Bacillati</taxon>
        <taxon>Chloroflexota</taxon>
        <taxon>Chloroflexia</taxon>
        <taxon>environmental samples</taxon>
    </lineage>
</organism>
<feature type="non-terminal residue" evidence="2">
    <location>
        <position position="1"/>
    </location>
</feature>
<sequence>WARKRIGRSGWRRRSVTIYGGGRPREQPAQRSQP</sequence>
<dbReference type="EMBL" id="CADCTR010000907">
    <property type="protein sequence ID" value="CAA9271449.1"/>
    <property type="molecule type" value="Genomic_DNA"/>
</dbReference>
<dbReference type="AlphaFoldDB" id="A0A6J4J676"/>
<evidence type="ECO:0000256" key="1">
    <source>
        <dbReference type="SAM" id="MobiDB-lite"/>
    </source>
</evidence>